<keyword evidence="2 6" id="KW-0699">rRNA-binding</keyword>
<evidence type="ECO:0000313" key="7">
    <source>
        <dbReference type="EMBL" id="SFP11732.1"/>
    </source>
</evidence>
<dbReference type="EMBL" id="FOXF01000005">
    <property type="protein sequence ID" value="SFP11732.1"/>
    <property type="molecule type" value="Genomic_DNA"/>
</dbReference>
<evidence type="ECO:0000256" key="2">
    <source>
        <dbReference type="ARBA" id="ARBA00022730"/>
    </source>
</evidence>
<evidence type="ECO:0000313" key="8">
    <source>
        <dbReference type="Proteomes" id="UP000243745"/>
    </source>
</evidence>
<comment type="subunit">
    <text evidence="6">Part of the 50S ribosomal subunit. Contacts protein L29, and trigger factor when it is bound to the ribosome.</text>
</comment>
<keyword evidence="8" id="KW-1185">Reference proteome</keyword>
<evidence type="ECO:0000256" key="3">
    <source>
        <dbReference type="ARBA" id="ARBA00022884"/>
    </source>
</evidence>
<dbReference type="Gene3D" id="3.30.70.330">
    <property type="match status" value="1"/>
</dbReference>
<dbReference type="NCBIfam" id="NF004359">
    <property type="entry name" value="PRK05738.1-3"/>
    <property type="match status" value="1"/>
</dbReference>
<sequence length="100" mass="11037">MVSSRLYNIIKSPLVTEKTNTIAQANNVVTVAVASDATKPEIKQAFEKILGVKVKAVNTINYQGKVKRTGQRLGRRQDWKKAYVTLMPGQTVDFVGSQAE</sequence>
<dbReference type="Proteomes" id="UP000243745">
    <property type="component" value="Unassembled WGS sequence"/>
</dbReference>
<protein>
    <recommendedName>
        <fullName evidence="6">Large ribosomal subunit protein uL23</fullName>
    </recommendedName>
</protein>
<proteinExistence type="inferred from homology"/>
<dbReference type="GO" id="GO:0005840">
    <property type="term" value="C:ribosome"/>
    <property type="evidence" value="ECO:0007669"/>
    <property type="project" value="UniProtKB-KW"/>
</dbReference>
<dbReference type="FunFam" id="3.30.70.330:FF:000001">
    <property type="entry name" value="50S ribosomal protein L23"/>
    <property type="match status" value="1"/>
</dbReference>
<evidence type="ECO:0000256" key="1">
    <source>
        <dbReference type="ARBA" id="ARBA00006700"/>
    </source>
</evidence>
<dbReference type="GO" id="GO:1990904">
    <property type="term" value="C:ribonucleoprotein complex"/>
    <property type="evidence" value="ECO:0007669"/>
    <property type="project" value="UniProtKB-KW"/>
</dbReference>
<dbReference type="GO" id="GO:0019843">
    <property type="term" value="F:rRNA binding"/>
    <property type="evidence" value="ECO:0007669"/>
    <property type="project" value="UniProtKB-UniRule"/>
</dbReference>
<dbReference type="SUPFAM" id="SSF54189">
    <property type="entry name" value="Ribosomal proteins S24e, L23 and L15e"/>
    <property type="match status" value="1"/>
</dbReference>
<dbReference type="InterPro" id="IPR013025">
    <property type="entry name" value="Ribosomal_uL23-like"/>
</dbReference>
<evidence type="ECO:0000256" key="5">
    <source>
        <dbReference type="ARBA" id="ARBA00023274"/>
    </source>
</evidence>
<name>A0A662ZIF7_9GAMM</name>
<dbReference type="GO" id="GO:0006412">
    <property type="term" value="P:translation"/>
    <property type="evidence" value="ECO:0007669"/>
    <property type="project" value="UniProtKB-UniRule"/>
</dbReference>
<dbReference type="Pfam" id="PF00276">
    <property type="entry name" value="Ribosomal_L23"/>
    <property type="match status" value="1"/>
</dbReference>
<keyword evidence="4 6" id="KW-0689">Ribosomal protein</keyword>
<dbReference type="GO" id="GO:0003735">
    <property type="term" value="F:structural constituent of ribosome"/>
    <property type="evidence" value="ECO:0007669"/>
    <property type="project" value="InterPro"/>
</dbReference>
<comment type="similarity">
    <text evidence="1 6">Belongs to the universal ribosomal protein uL23 family.</text>
</comment>
<dbReference type="RefSeq" id="WP_342741906.1">
    <property type="nucleotide sequence ID" value="NZ_FOXF01000005.1"/>
</dbReference>
<evidence type="ECO:0000256" key="6">
    <source>
        <dbReference type="HAMAP-Rule" id="MF_01369"/>
    </source>
</evidence>
<gene>
    <name evidence="6" type="primary">rplW</name>
    <name evidence="7" type="ORF">SAMN02910344_00474</name>
</gene>
<dbReference type="NCBIfam" id="NF004363">
    <property type="entry name" value="PRK05738.2-4"/>
    <property type="match status" value="1"/>
</dbReference>
<keyword evidence="3 6" id="KW-0694">RNA-binding</keyword>
<dbReference type="AlphaFoldDB" id="A0A662ZIF7"/>
<reference evidence="7 8" key="1">
    <citation type="submission" date="2016-10" db="EMBL/GenBank/DDBJ databases">
        <authorList>
            <person name="Varghese N."/>
            <person name="Submissions S."/>
        </authorList>
    </citation>
    <scope>NUCLEOTIDE SEQUENCE [LARGE SCALE GENOMIC DNA]</scope>
    <source>
        <strain evidence="7 8">DSM 1361</strain>
    </source>
</reference>
<dbReference type="InterPro" id="IPR012677">
    <property type="entry name" value="Nucleotide-bd_a/b_plait_sf"/>
</dbReference>
<comment type="function">
    <text evidence="6">One of the early assembly proteins it binds 23S rRNA. One of the proteins that surrounds the polypeptide exit tunnel on the outside of the ribosome. Forms the main docking site for trigger factor binding to the ribosome.</text>
</comment>
<dbReference type="InterPro" id="IPR012678">
    <property type="entry name" value="Ribosomal_uL23/eL15/eS24_sf"/>
</dbReference>
<dbReference type="PANTHER" id="PTHR11620">
    <property type="entry name" value="60S RIBOSOMAL PROTEIN L23A"/>
    <property type="match status" value="1"/>
</dbReference>
<evidence type="ECO:0000256" key="4">
    <source>
        <dbReference type="ARBA" id="ARBA00022980"/>
    </source>
</evidence>
<dbReference type="HAMAP" id="MF_01369_B">
    <property type="entry name" value="Ribosomal_uL23_B"/>
    <property type="match status" value="1"/>
</dbReference>
<accession>A0A662ZIF7</accession>
<keyword evidence="5 6" id="KW-0687">Ribonucleoprotein</keyword>
<organism evidence="7 8">
    <name type="scientific">Ruminobacter amylophilus</name>
    <dbReference type="NCBI Taxonomy" id="867"/>
    <lineage>
        <taxon>Bacteria</taxon>
        <taxon>Pseudomonadati</taxon>
        <taxon>Pseudomonadota</taxon>
        <taxon>Gammaproteobacteria</taxon>
        <taxon>Aeromonadales</taxon>
        <taxon>Succinivibrionaceae</taxon>
        <taxon>Ruminobacter</taxon>
    </lineage>
</organism>